<dbReference type="SMART" id="SM00091">
    <property type="entry name" value="PAS"/>
    <property type="match status" value="2"/>
</dbReference>
<evidence type="ECO:0000313" key="7">
    <source>
        <dbReference type="Proteomes" id="UP000654604"/>
    </source>
</evidence>
<dbReference type="InterPro" id="IPR052155">
    <property type="entry name" value="Biofilm_reg_signaling"/>
</dbReference>
<dbReference type="Pfam" id="PF13188">
    <property type="entry name" value="PAS_8"/>
    <property type="match status" value="1"/>
</dbReference>
<dbReference type="InterPro" id="IPR001633">
    <property type="entry name" value="EAL_dom"/>
</dbReference>
<accession>A0ABR9V5V4</accession>
<dbReference type="PROSITE" id="PS50887">
    <property type="entry name" value="GGDEF"/>
    <property type="match status" value="1"/>
</dbReference>
<dbReference type="EMBL" id="JADEWC010000027">
    <property type="protein sequence ID" value="MBE9223278.1"/>
    <property type="molecule type" value="Genomic_DNA"/>
</dbReference>
<evidence type="ECO:0000259" key="3">
    <source>
        <dbReference type="PROSITE" id="PS50112"/>
    </source>
</evidence>
<reference evidence="6 7" key="1">
    <citation type="submission" date="2020-10" db="EMBL/GenBank/DDBJ databases">
        <authorList>
            <person name="Castelo-Branco R."/>
            <person name="Eusebio N."/>
            <person name="Adriana R."/>
            <person name="Vieira A."/>
            <person name="Brugerolle De Fraissinette N."/>
            <person name="Rezende De Castro R."/>
            <person name="Schneider M.P."/>
            <person name="Vasconcelos V."/>
            <person name="Leao P.N."/>
        </authorList>
    </citation>
    <scope>NUCLEOTIDE SEQUENCE [LARGE SCALE GENOMIC DNA]</scope>
    <source>
        <strain evidence="6 7">LEGE 03274</strain>
    </source>
</reference>
<dbReference type="InterPro" id="IPR035919">
    <property type="entry name" value="EAL_sf"/>
</dbReference>
<dbReference type="SMART" id="SM00240">
    <property type="entry name" value="FHA"/>
    <property type="match status" value="1"/>
</dbReference>
<dbReference type="Proteomes" id="UP000654604">
    <property type="component" value="Unassembled WGS sequence"/>
</dbReference>
<sequence length="871" mass="98787">MNSDYTATVFNNKLRSLIHVLVIKDKTSRNTIVLEDQRYTLGRDPRNNIPIRSKKVSRVHGTILRREDAQNKTFSYWLLDGDLMGNRSTNGIFINDKRCLVQELKHGDLITLGMDVEGEYHILSNVDELELLREEDFAPPTRVSSTQGKGNEEGKNYGTGDEREDAPTLISSSETLFISEPTVESFDESISESAQVSEAQSEELSKLASFPEWSPNPIVEVDWSGRITYLNPAAVTKFPGLRLNETNYDHPVLEGLVKGIKKNSGSTNLFVREVKIKNQVFEQYIHYLSEQKLVRSYIFDFTGRKITATQVNESEQRYKTVLNQIREGIFLVDASTKKVLEANSALANLLGYRLDDLHSLSLNNLLSFSVGELEQKVAGWLSHPNSGVEVLGYRRKNGFSLDLESSYSVISYGDQKIISFTVHPVSENVEHQTIIQEEGLFDLETNLPNRQLFLEQLNTAIANSYRLEQLLCVIFVELELQKNLTENISKKTQSTLLEGFSKRLRSSLRSGDTVARWQGNQFVCLLPQVRSVRDIGKVCHRVLETLKPPFFLEHQKIHVKTSMGIAVYDDENNTREVILTNAQNALKKSQESGSNTYKFIQPQIQEEIERLLKLEKLLSSALEKKELCLHYQPRIKVESREITGVEAFLRWNHPELGCMYPKQFLPLAEETGLIMDIGEWVLETACFQHRIWLKNNVIQKPISINISNYQFQQPNFTNVIANVLEKTDLPSEFLELEITEETIAQDLELAQKTLLQLKEMGIKICLDDFGKGMSALGYLKQFQIDTIKIDQDIVQNLENNSQDLAIVSAIIGVGKNFNIAVVAEGIESKKQLDLLLELGCEEIQGNLLTEPLKMGDTTNFLANPNNSLTLS</sequence>
<dbReference type="SMART" id="SM00052">
    <property type="entry name" value="EAL"/>
    <property type="match status" value="1"/>
</dbReference>
<feature type="domain" description="FHA" evidence="2">
    <location>
        <begin position="39"/>
        <end position="99"/>
    </location>
</feature>
<feature type="region of interest" description="Disordered" evidence="1">
    <location>
        <begin position="138"/>
        <end position="166"/>
    </location>
</feature>
<dbReference type="InterPro" id="IPR043128">
    <property type="entry name" value="Rev_trsase/Diguanyl_cyclase"/>
</dbReference>
<dbReference type="SUPFAM" id="SSF55785">
    <property type="entry name" value="PYP-like sensor domain (PAS domain)"/>
    <property type="match status" value="1"/>
</dbReference>
<dbReference type="Pfam" id="PF00990">
    <property type="entry name" value="GGDEF"/>
    <property type="match status" value="1"/>
</dbReference>
<dbReference type="Pfam" id="PF00498">
    <property type="entry name" value="FHA"/>
    <property type="match status" value="1"/>
</dbReference>
<dbReference type="SMART" id="SM00267">
    <property type="entry name" value="GGDEF"/>
    <property type="match status" value="1"/>
</dbReference>
<dbReference type="PANTHER" id="PTHR44757:SF2">
    <property type="entry name" value="BIOFILM ARCHITECTURE MAINTENANCE PROTEIN MBAA"/>
    <property type="match status" value="1"/>
</dbReference>
<dbReference type="SUPFAM" id="SSF141868">
    <property type="entry name" value="EAL domain-like"/>
    <property type="match status" value="1"/>
</dbReference>
<dbReference type="RefSeq" id="WP_193801439.1">
    <property type="nucleotide sequence ID" value="NZ_JADEWC010000027.1"/>
</dbReference>
<dbReference type="NCBIfam" id="TIGR00254">
    <property type="entry name" value="GGDEF"/>
    <property type="match status" value="1"/>
</dbReference>
<protein>
    <submittedName>
        <fullName evidence="6">EAL domain-containing protein</fullName>
    </submittedName>
</protein>
<dbReference type="Gene3D" id="3.30.70.270">
    <property type="match status" value="1"/>
</dbReference>
<dbReference type="InterPro" id="IPR000253">
    <property type="entry name" value="FHA_dom"/>
</dbReference>
<evidence type="ECO:0000259" key="4">
    <source>
        <dbReference type="PROSITE" id="PS50883"/>
    </source>
</evidence>
<dbReference type="Gene3D" id="2.60.200.20">
    <property type="match status" value="1"/>
</dbReference>
<dbReference type="InterPro" id="IPR000160">
    <property type="entry name" value="GGDEF_dom"/>
</dbReference>
<dbReference type="InterPro" id="IPR008984">
    <property type="entry name" value="SMAD_FHA_dom_sf"/>
</dbReference>
<dbReference type="CDD" id="cd01948">
    <property type="entry name" value="EAL"/>
    <property type="match status" value="1"/>
</dbReference>
<dbReference type="SUPFAM" id="SSF49879">
    <property type="entry name" value="SMAD/FHA domain"/>
    <property type="match status" value="1"/>
</dbReference>
<dbReference type="PROSITE" id="PS50006">
    <property type="entry name" value="FHA_DOMAIN"/>
    <property type="match status" value="1"/>
</dbReference>
<dbReference type="NCBIfam" id="TIGR00229">
    <property type="entry name" value="sensory_box"/>
    <property type="match status" value="1"/>
</dbReference>
<comment type="caution">
    <text evidence="6">The sequence shown here is derived from an EMBL/GenBank/DDBJ whole genome shotgun (WGS) entry which is preliminary data.</text>
</comment>
<feature type="domain" description="GGDEF" evidence="5">
    <location>
        <begin position="469"/>
        <end position="602"/>
    </location>
</feature>
<evidence type="ECO:0000259" key="5">
    <source>
        <dbReference type="PROSITE" id="PS50887"/>
    </source>
</evidence>
<dbReference type="PROSITE" id="PS50883">
    <property type="entry name" value="EAL"/>
    <property type="match status" value="1"/>
</dbReference>
<dbReference type="PROSITE" id="PS50112">
    <property type="entry name" value="PAS"/>
    <property type="match status" value="1"/>
</dbReference>
<gene>
    <name evidence="6" type="ORF">IQ215_11275</name>
</gene>
<feature type="domain" description="EAL" evidence="4">
    <location>
        <begin position="611"/>
        <end position="865"/>
    </location>
</feature>
<evidence type="ECO:0000313" key="6">
    <source>
        <dbReference type="EMBL" id="MBE9223278.1"/>
    </source>
</evidence>
<dbReference type="InterPro" id="IPR000014">
    <property type="entry name" value="PAS"/>
</dbReference>
<keyword evidence="7" id="KW-1185">Reference proteome</keyword>
<evidence type="ECO:0000259" key="2">
    <source>
        <dbReference type="PROSITE" id="PS50006"/>
    </source>
</evidence>
<dbReference type="Gene3D" id="3.30.450.20">
    <property type="entry name" value="PAS domain"/>
    <property type="match status" value="1"/>
</dbReference>
<dbReference type="SUPFAM" id="SSF55073">
    <property type="entry name" value="Nucleotide cyclase"/>
    <property type="match status" value="1"/>
</dbReference>
<feature type="domain" description="PAS" evidence="3">
    <location>
        <begin position="314"/>
        <end position="357"/>
    </location>
</feature>
<dbReference type="CDD" id="cd01949">
    <property type="entry name" value="GGDEF"/>
    <property type="match status" value="1"/>
</dbReference>
<dbReference type="Pfam" id="PF00563">
    <property type="entry name" value="EAL"/>
    <property type="match status" value="1"/>
</dbReference>
<proteinExistence type="predicted"/>
<name>A0ABR9V5V4_9CHRO</name>
<dbReference type="InterPro" id="IPR035965">
    <property type="entry name" value="PAS-like_dom_sf"/>
</dbReference>
<evidence type="ECO:0000256" key="1">
    <source>
        <dbReference type="SAM" id="MobiDB-lite"/>
    </source>
</evidence>
<dbReference type="PANTHER" id="PTHR44757">
    <property type="entry name" value="DIGUANYLATE CYCLASE DGCP"/>
    <property type="match status" value="1"/>
</dbReference>
<dbReference type="Gene3D" id="3.20.20.450">
    <property type="entry name" value="EAL domain"/>
    <property type="match status" value="1"/>
</dbReference>
<dbReference type="InterPro" id="IPR029787">
    <property type="entry name" value="Nucleotide_cyclase"/>
</dbReference>
<organism evidence="6 7">
    <name type="scientific">Cyanobacterium stanieri LEGE 03274</name>
    <dbReference type="NCBI Taxonomy" id="1828756"/>
    <lineage>
        <taxon>Bacteria</taxon>
        <taxon>Bacillati</taxon>
        <taxon>Cyanobacteriota</taxon>
        <taxon>Cyanophyceae</taxon>
        <taxon>Oscillatoriophycideae</taxon>
        <taxon>Chroococcales</taxon>
        <taxon>Geminocystaceae</taxon>
        <taxon>Cyanobacterium</taxon>
    </lineage>
</organism>